<evidence type="ECO:0000313" key="3">
    <source>
        <dbReference type="Proteomes" id="UP000230903"/>
    </source>
</evidence>
<dbReference type="Pfam" id="PF12728">
    <property type="entry name" value="HTH_17"/>
    <property type="match status" value="1"/>
</dbReference>
<dbReference type="GO" id="GO:0003677">
    <property type="term" value="F:DNA binding"/>
    <property type="evidence" value="ECO:0007669"/>
    <property type="project" value="InterPro"/>
</dbReference>
<gene>
    <name evidence="2" type="ORF">COU10_03420</name>
</gene>
<organism evidence="2 3">
    <name type="scientific">Candidatus Harrisonbacteria bacterium CG10_big_fil_rev_8_21_14_0_10_45_28</name>
    <dbReference type="NCBI Taxonomy" id="1974586"/>
    <lineage>
        <taxon>Bacteria</taxon>
        <taxon>Candidatus Harrisoniibacteriota</taxon>
    </lineage>
</organism>
<evidence type="ECO:0000259" key="1">
    <source>
        <dbReference type="Pfam" id="PF12728"/>
    </source>
</evidence>
<dbReference type="NCBIfam" id="TIGR01764">
    <property type="entry name" value="excise"/>
    <property type="match status" value="1"/>
</dbReference>
<evidence type="ECO:0000313" key="2">
    <source>
        <dbReference type="EMBL" id="PIR87694.1"/>
    </source>
</evidence>
<dbReference type="EMBL" id="PFBC01000052">
    <property type="protein sequence ID" value="PIR87694.1"/>
    <property type="molecule type" value="Genomic_DNA"/>
</dbReference>
<sequence length="78" mass="8986">MEEKYFSTPQVAKILGVSRIAVFKQIQSGKIFAIKVGKNYMVNKRDLLKVSGKRLDKESRRAKKMQKTRITVKAKFVP</sequence>
<name>A0A2H0UMQ8_9BACT</name>
<reference evidence="3" key="1">
    <citation type="submission" date="2017-09" db="EMBL/GenBank/DDBJ databases">
        <title>Depth-based differentiation of microbial function through sediment-hosted aquifers and enrichment of novel symbionts in the deep terrestrial subsurface.</title>
        <authorList>
            <person name="Probst A.J."/>
            <person name="Ladd B."/>
            <person name="Jarett J.K."/>
            <person name="Geller-Mcgrath D.E."/>
            <person name="Sieber C.M.K."/>
            <person name="Emerson J.B."/>
            <person name="Anantharaman K."/>
            <person name="Thomas B.C."/>
            <person name="Malmstrom R."/>
            <person name="Stieglmeier M."/>
            <person name="Klingl A."/>
            <person name="Woyke T."/>
            <person name="Ryan C.M."/>
            <person name="Banfield J.F."/>
        </authorList>
    </citation>
    <scope>NUCLEOTIDE SEQUENCE [LARGE SCALE GENOMIC DNA]</scope>
</reference>
<feature type="domain" description="Helix-turn-helix" evidence="1">
    <location>
        <begin position="5"/>
        <end position="49"/>
    </location>
</feature>
<proteinExistence type="predicted"/>
<protein>
    <recommendedName>
        <fullName evidence="1">Helix-turn-helix domain-containing protein</fullName>
    </recommendedName>
</protein>
<dbReference type="Proteomes" id="UP000230903">
    <property type="component" value="Unassembled WGS sequence"/>
</dbReference>
<dbReference type="InterPro" id="IPR010093">
    <property type="entry name" value="SinI_DNA-bd"/>
</dbReference>
<comment type="caution">
    <text evidence="2">The sequence shown here is derived from an EMBL/GenBank/DDBJ whole genome shotgun (WGS) entry which is preliminary data.</text>
</comment>
<dbReference type="AlphaFoldDB" id="A0A2H0UMQ8"/>
<accession>A0A2H0UMQ8</accession>
<dbReference type="InterPro" id="IPR041657">
    <property type="entry name" value="HTH_17"/>
</dbReference>